<dbReference type="InterPro" id="IPR036034">
    <property type="entry name" value="PDZ_sf"/>
</dbReference>
<dbReference type="STRING" id="578942.SAMN05216289_12137"/>
<reference evidence="5 6" key="1">
    <citation type="submission" date="2016-10" db="EMBL/GenBank/DDBJ databases">
        <authorList>
            <person name="de Groot N.N."/>
        </authorList>
    </citation>
    <scope>NUCLEOTIDE SEQUENCE [LARGE SCALE GENOMIC DNA]</scope>
    <source>
        <strain evidence="5 6">CGMCC 1.7659</strain>
    </source>
</reference>
<organism evidence="5 6">
    <name type="scientific">Dokdonella immobilis</name>
    <dbReference type="NCBI Taxonomy" id="578942"/>
    <lineage>
        <taxon>Bacteria</taxon>
        <taxon>Pseudomonadati</taxon>
        <taxon>Pseudomonadota</taxon>
        <taxon>Gammaproteobacteria</taxon>
        <taxon>Lysobacterales</taxon>
        <taxon>Rhodanobacteraceae</taxon>
        <taxon>Dokdonella</taxon>
    </lineage>
</organism>
<dbReference type="Proteomes" id="UP000198575">
    <property type="component" value="Unassembled WGS sequence"/>
</dbReference>
<dbReference type="Pfam" id="PF13180">
    <property type="entry name" value="PDZ_2"/>
    <property type="match status" value="2"/>
</dbReference>
<feature type="domain" description="PDZ" evidence="4">
    <location>
        <begin position="84"/>
        <end position="152"/>
    </location>
</feature>
<evidence type="ECO:0000259" key="4">
    <source>
        <dbReference type="PROSITE" id="PS50106"/>
    </source>
</evidence>
<dbReference type="GO" id="GO:0016020">
    <property type="term" value="C:membrane"/>
    <property type="evidence" value="ECO:0007669"/>
    <property type="project" value="InterPro"/>
</dbReference>
<keyword evidence="6" id="KW-1185">Reference proteome</keyword>
<comment type="cofactor">
    <cofactor evidence="1">
        <name>Zn(2+)</name>
        <dbReference type="ChEBI" id="CHEBI:29105"/>
    </cofactor>
</comment>
<dbReference type="GO" id="GO:0004222">
    <property type="term" value="F:metalloendopeptidase activity"/>
    <property type="evidence" value="ECO:0007669"/>
    <property type="project" value="InterPro"/>
</dbReference>
<dbReference type="PROSITE" id="PS50106">
    <property type="entry name" value="PDZ"/>
    <property type="match status" value="1"/>
</dbReference>
<protein>
    <submittedName>
        <fullName evidence="5">PDZ domain-containing protein</fullName>
    </submittedName>
</protein>
<feature type="signal peptide" evidence="3">
    <location>
        <begin position="1"/>
        <end position="19"/>
    </location>
</feature>
<dbReference type="PANTHER" id="PTHR42837:SF2">
    <property type="entry name" value="MEMBRANE METALLOPROTEASE ARASP2, CHLOROPLASTIC-RELATED"/>
    <property type="match status" value="1"/>
</dbReference>
<evidence type="ECO:0000313" key="6">
    <source>
        <dbReference type="Proteomes" id="UP000198575"/>
    </source>
</evidence>
<evidence type="ECO:0000256" key="3">
    <source>
        <dbReference type="SAM" id="SignalP"/>
    </source>
</evidence>
<feature type="compositionally biased region" description="Low complexity" evidence="2">
    <location>
        <begin position="25"/>
        <end position="46"/>
    </location>
</feature>
<dbReference type="SMART" id="SM00228">
    <property type="entry name" value="PDZ"/>
    <property type="match status" value="2"/>
</dbReference>
<evidence type="ECO:0000256" key="1">
    <source>
        <dbReference type="ARBA" id="ARBA00001947"/>
    </source>
</evidence>
<dbReference type="EMBL" id="FOVF01000021">
    <property type="protein sequence ID" value="SFN43330.1"/>
    <property type="molecule type" value="Genomic_DNA"/>
</dbReference>
<dbReference type="AlphaFoldDB" id="A0A1I4Z0A4"/>
<evidence type="ECO:0000313" key="5">
    <source>
        <dbReference type="EMBL" id="SFN43330.1"/>
    </source>
</evidence>
<feature type="region of interest" description="Disordered" evidence="2">
    <location>
        <begin position="25"/>
        <end position="50"/>
    </location>
</feature>
<evidence type="ECO:0000256" key="2">
    <source>
        <dbReference type="SAM" id="MobiDB-lite"/>
    </source>
</evidence>
<gene>
    <name evidence="5" type="ORF">SAMN05216289_12137</name>
</gene>
<dbReference type="RefSeq" id="WP_175498087.1">
    <property type="nucleotide sequence ID" value="NZ_FOVF01000021.1"/>
</dbReference>
<feature type="compositionally biased region" description="Pro residues" evidence="2">
    <location>
        <begin position="414"/>
        <end position="427"/>
    </location>
</feature>
<feature type="chain" id="PRO_5011670706" evidence="3">
    <location>
        <begin position="20"/>
        <end position="436"/>
    </location>
</feature>
<feature type="region of interest" description="Disordered" evidence="2">
    <location>
        <begin position="385"/>
        <end position="436"/>
    </location>
</feature>
<dbReference type="GO" id="GO:0006508">
    <property type="term" value="P:proteolysis"/>
    <property type="evidence" value="ECO:0007669"/>
    <property type="project" value="InterPro"/>
</dbReference>
<dbReference type="SUPFAM" id="SSF50156">
    <property type="entry name" value="PDZ domain-like"/>
    <property type="match status" value="2"/>
</dbReference>
<dbReference type="Gene3D" id="2.30.42.10">
    <property type="match status" value="2"/>
</dbReference>
<keyword evidence="3" id="KW-0732">Signal</keyword>
<accession>A0A1I4Z0A4</accession>
<proteinExistence type="predicted"/>
<dbReference type="PANTHER" id="PTHR42837">
    <property type="entry name" value="REGULATOR OF SIGMA-E PROTEASE RSEP"/>
    <property type="match status" value="1"/>
</dbReference>
<dbReference type="InterPro" id="IPR004387">
    <property type="entry name" value="Pept_M50_Zn"/>
</dbReference>
<sequence length="436" mass="47135">MISRLSVLVLGLLLNAAHASEPAPRTGAAAAPAARAAAAPKPAASPEEARREIGELRERIGVLSRRMAELSVQLGDVGPQAYAFRYLNDSDRAMIGMVLSAEPKGARIDAVTPDGPAERAGLHSGDLLASINGEDLAASSPEVSLEKARKLLGDLKPGEAVRLGYRRGGREMAIVEVKAERREAWNWQRLFADDDGERDVEVVVDRDHRGASEGKREVLVRKDVEKDFRTREERYERMHEAMAEARRAMREARLEIEKSHRGLDVARADGASPATDDSFALMPWWGLNLASLNPDLGRYFGAESGVLVLSASRNALKELRAGDVIRKVGTQPVERPEQVLRALRDRRSGETVELVLLRERKDLTIPVAVPEYKAIFDIRSLPVPPAPPAPPVPPAPVTAAAPPVPASPASPATPASPPAPPPPPAPPVHDDLPNLY</sequence>
<feature type="compositionally biased region" description="Pro residues" evidence="2">
    <location>
        <begin position="385"/>
        <end position="408"/>
    </location>
</feature>
<name>A0A1I4Z0A4_9GAMM</name>
<dbReference type="InterPro" id="IPR001478">
    <property type="entry name" value="PDZ"/>
</dbReference>